<proteinExistence type="inferred from homology"/>
<feature type="domain" description="Acyl-CoA dehydrogenase/oxidase N-terminal" evidence="8">
    <location>
        <begin position="72"/>
        <end position="144"/>
    </location>
</feature>
<dbReference type="Pfam" id="PF02771">
    <property type="entry name" value="Acyl-CoA_dh_N"/>
    <property type="match status" value="1"/>
</dbReference>
<dbReference type="InterPro" id="IPR052166">
    <property type="entry name" value="Diverse_Acyl-CoA_DH"/>
</dbReference>
<feature type="domain" description="Acetyl-CoA dehydrogenase-like C-terminal" evidence="9">
    <location>
        <begin position="464"/>
        <end position="573"/>
    </location>
</feature>
<dbReference type="InterPro" id="IPR013786">
    <property type="entry name" value="AcylCoA_DH/ox_N"/>
</dbReference>
<dbReference type="Proteomes" id="UP001302249">
    <property type="component" value="Chromosome"/>
</dbReference>
<evidence type="ECO:0000256" key="2">
    <source>
        <dbReference type="ARBA" id="ARBA00009347"/>
    </source>
</evidence>
<keyword evidence="5" id="KW-0560">Oxidoreductase</keyword>
<dbReference type="InterPro" id="IPR006091">
    <property type="entry name" value="Acyl-CoA_Oxase/DH_mid-dom"/>
</dbReference>
<organism evidence="10 11">
    <name type="scientific">Stakelama saccharophila</name>
    <dbReference type="NCBI Taxonomy" id="3075605"/>
    <lineage>
        <taxon>Bacteria</taxon>
        <taxon>Pseudomonadati</taxon>
        <taxon>Pseudomonadota</taxon>
        <taxon>Alphaproteobacteria</taxon>
        <taxon>Sphingomonadales</taxon>
        <taxon>Sphingomonadaceae</taxon>
        <taxon>Stakelama</taxon>
    </lineage>
</organism>
<evidence type="ECO:0000259" key="7">
    <source>
        <dbReference type="Pfam" id="PF02770"/>
    </source>
</evidence>
<evidence type="ECO:0000256" key="4">
    <source>
        <dbReference type="ARBA" id="ARBA00022827"/>
    </source>
</evidence>
<dbReference type="RefSeq" id="WP_313915503.1">
    <property type="nucleotide sequence ID" value="NZ_CP135076.1"/>
</dbReference>
<comment type="similarity">
    <text evidence="2 5">Belongs to the acyl-CoA dehydrogenase family.</text>
</comment>
<comment type="cofactor">
    <cofactor evidence="1 5">
        <name>FAD</name>
        <dbReference type="ChEBI" id="CHEBI:57692"/>
    </cofactor>
</comment>
<dbReference type="InterPro" id="IPR025878">
    <property type="entry name" value="Acyl-CoA_dh-like_C_dom"/>
</dbReference>
<accession>A0ABZ0B8J9</accession>
<evidence type="ECO:0000313" key="10">
    <source>
        <dbReference type="EMBL" id="WNO53750.1"/>
    </source>
</evidence>
<dbReference type="InterPro" id="IPR009100">
    <property type="entry name" value="AcylCoA_DH/oxidase_NM_dom_sf"/>
</dbReference>
<gene>
    <name evidence="10" type="ORF">RPR59_00335</name>
</gene>
<dbReference type="InterPro" id="IPR037069">
    <property type="entry name" value="AcylCoA_DH/ox_N_sf"/>
</dbReference>
<dbReference type="EMBL" id="CP135076">
    <property type="protein sequence ID" value="WNO53750.1"/>
    <property type="molecule type" value="Genomic_DNA"/>
</dbReference>
<name>A0ABZ0B8J9_9SPHN</name>
<dbReference type="InterPro" id="IPR036250">
    <property type="entry name" value="AcylCo_DH-like_C"/>
</dbReference>
<evidence type="ECO:0000259" key="9">
    <source>
        <dbReference type="Pfam" id="PF12806"/>
    </source>
</evidence>
<evidence type="ECO:0000256" key="1">
    <source>
        <dbReference type="ARBA" id="ARBA00001974"/>
    </source>
</evidence>
<dbReference type="InterPro" id="IPR046373">
    <property type="entry name" value="Acyl-CoA_Oxase/DH_mid-dom_sf"/>
</dbReference>
<keyword evidence="4 5" id="KW-0274">FAD</keyword>
<dbReference type="Pfam" id="PF12806">
    <property type="entry name" value="Acyl-CoA_dh_C"/>
    <property type="match status" value="1"/>
</dbReference>
<dbReference type="SUPFAM" id="SSF47203">
    <property type="entry name" value="Acyl-CoA dehydrogenase C-terminal domain-like"/>
    <property type="match status" value="1"/>
</dbReference>
<sequence>MTAQLIRRDDIDFLLHDWLRADKLVDRDTIDAILDLSEKLASEAFLTHYKRSDVEEPAFEDGEVRICPAIGDALAQYAELGLFSAGFPEEQGGLGLPYLVCMASFAYFAAANVATAAYPMLTVANARLIAAFGTEAQIDTFARPEIDGRWFGTMCLSEPQAGSSLADVRTRAVLDGRDALGERYRLTGNKMWISGGDHDASENIVHLVLAKVPREDGTLPEGTAGISLFIVPKIFPDGARNDVTVAGINHKMGYRGTTNCLLNFGENGGALGWIVGKPGDGLRQMFQMMNEARIGVGTGAAAMGYRSYLLSATYARERLQGRPAGRRSGNAVAIIEHPDVRRMLLQQKCYVEGALALCLYCARLVDTAEDCAEDAALLGLLTPVAKTWSSEHGLAANDIAIQIHGGYGYTRDFDVEQLWRDNRLNPIHEGTTGIQAIDLVGRKILRDGAGLLVLEVKILETAEMARDIPGLAEFANTLSATWRTATETIQVLRRREANAALDNATPFLRAFGHVVTAWLWLDQVVAAYTLRRTAPANTKLAKGKHHACRFFFEWELPRVGPMLTFIASKGDVAATAPAGIFG</sequence>
<dbReference type="Pfam" id="PF00441">
    <property type="entry name" value="Acyl-CoA_dh_1"/>
    <property type="match status" value="1"/>
</dbReference>
<dbReference type="Gene3D" id="2.40.110.10">
    <property type="entry name" value="Butyryl-CoA Dehydrogenase, subunit A, domain 2"/>
    <property type="match status" value="1"/>
</dbReference>
<protein>
    <submittedName>
        <fullName evidence="10">Acyl-CoA dehydrogenase</fullName>
    </submittedName>
</protein>
<dbReference type="Pfam" id="PF02770">
    <property type="entry name" value="Acyl-CoA_dh_M"/>
    <property type="match status" value="1"/>
</dbReference>
<evidence type="ECO:0000256" key="5">
    <source>
        <dbReference type="RuleBase" id="RU362125"/>
    </source>
</evidence>
<evidence type="ECO:0000313" key="11">
    <source>
        <dbReference type="Proteomes" id="UP001302249"/>
    </source>
</evidence>
<dbReference type="PANTHER" id="PTHR42803:SF3">
    <property type="entry name" value="ACYL-COA DEHYDROGENASE-RELATED"/>
    <property type="match status" value="1"/>
</dbReference>
<feature type="domain" description="Acyl-CoA oxidase/dehydrogenase middle" evidence="7">
    <location>
        <begin position="154"/>
        <end position="264"/>
    </location>
</feature>
<feature type="domain" description="Acyl-CoA dehydrogenase/oxidase C-terminal" evidence="6">
    <location>
        <begin position="279"/>
        <end position="438"/>
    </location>
</feature>
<reference evidence="10 11" key="1">
    <citation type="submission" date="2023-09" db="EMBL/GenBank/DDBJ databases">
        <authorList>
            <person name="Rey-Velasco X."/>
        </authorList>
    </citation>
    <scope>NUCLEOTIDE SEQUENCE [LARGE SCALE GENOMIC DNA]</scope>
    <source>
        <strain evidence="10 11">W311</strain>
    </source>
</reference>
<dbReference type="InterPro" id="IPR009075">
    <property type="entry name" value="AcylCo_DH/oxidase_C"/>
</dbReference>
<evidence type="ECO:0000256" key="3">
    <source>
        <dbReference type="ARBA" id="ARBA00022630"/>
    </source>
</evidence>
<dbReference type="PANTHER" id="PTHR42803">
    <property type="entry name" value="ACYL-COA DEHYDROGENASE"/>
    <property type="match status" value="1"/>
</dbReference>
<dbReference type="Gene3D" id="1.10.540.10">
    <property type="entry name" value="Acyl-CoA dehydrogenase/oxidase, N-terminal domain"/>
    <property type="match status" value="1"/>
</dbReference>
<evidence type="ECO:0000259" key="6">
    <source>
        <dbReference type="Pfam" id="PF00441"/>
    </source>
</evidence>
<keyword evidence="11" id="KW-1185">Reference proteome</keyword>
<dbReference type="Gene3D" id="1.20.140.10">
    <property type="entry name" value="Butyryl-CoA Dehydrogenase, subunit A, domain 3"/>
    <property type="match status" value="1"/>
</dbReference>
<keyword evidence="3 5" id="KW-0285">Flavoprotein</keyword>
<evidence type="ECO:0000259" key="8">
    <source>
        <dbReference type="Pfam" id="PF02771"/>
    </source>
</evidence>
<dbReference type="SUPFAM" id="SSF56645">
    <property type="entry name" value="Acyl-CoA dehydrogenase NM domain-like"/>
    <property type="match status" value="1"/>
</dbReference>